<keyword evidence="11" id="KW-1185">Reference proteome</keyword>
<comment type="subcellular location">
    <subcellularLocation>
        <location evidence="1">Cell membrane</location>
        <topology evidence="1">Multi-pass membrane protein</topology>
    </subcellularLocation>
</comment>
<dbReference type="Pfam" id="PF01757">
    <property type="entry name" value="Acyl_transf_3"/>
    <property type="match status" value="1"/>
</dbReference>
<sequence>MNGRLGERHTRGVTDTVDIDATVSQRINLMRIVLISGIILVHVPYDPATSPYAGQFGGFDWLRVFLGDSLFRIGVPCLSAISGYLLFQRGFAGFDYRRTLRTKASTILVPFLLWNTAFLLLVLAAQSRGIGFGYLPDVLNATPREWMNLAFAIETWPVNIPLYFLRDLLLCLVLSPLIAIAVLRYPRTVLTLMLAYAVLPLPNGIFLKKSILFGFSFGVCAALHRFDIRRLDRFAVPLVLAVLAMAVALSLALFAFGPEFPAWLDMLRSLTAIFGIFGAWALSALLVRTAPGAALAKLGGLSFWIFCAHYPLLVLFWMVWNRIGGADAYPLFYVASPLLALAILVVSHAAARRFTPSLHALLTGRRLGSPRAPMGQRQHPPMEPSGSIAQRR</sequence>
<feature type="transmembrane region" description="Helical" evidence="8">
    <location>
        <begin position="235"/>
        <end position="257"/>
    </location>
</feature>
<evidence type="ECO:0000256" key="7">
    <source>
        <dbReference type="SAM" id="MobiDB-lite"/>
    </source>
</evidence>
<feature type="region of interest" description="Disordered" evidence="7">
    <location>
        <begin position="369"/>
        <end position="392"/>
    </location>
</feature>
<keyword evidence="4 8" id="KW-0812">Transmembrane</keyword>
<dbReference type="Proteomes" id="UP000295351">
    <property type="component" value="Unassembled WGS sequence"/>
</dbReference>
<proteinExistence type="inferred from homology"/>
<organism evidence="10 11">
    <name type="scientific">Shinella granuli</name>
    <dbReference type="NCBI Taxonomy" id="323621"/>
    <lineage>
        <taxon>Bacteria</taxon>
        <taxon>Pseudomonadati</taxon>
        <taxon>Pseudomonadota</taxon>
        <taxon>Alphaproteobacteria</taxon>
        <taxon>Hyphomicrobiales</taxon>
        <taxon>Rhizobiaceae</taxon>
        <taxon>Shinella</taxon>
    </lineage>
</organism>
<evidence type="ECO:0000256" key="1">
    <source>
        <dbReference type="ARBA" id="ARBA00004651"/>
    </source>
</evidence>
<feature type="domain" description="Acyltransferase 3" evidence="9">
    <location>
        <begin position="26"/>
        <end position="343"/>
    </location>
</feature>
<reference evidence="10 11" key="1">
    <citation type="submission" date="2019-03" db="EMBL/GenBank/DDBJ databases">
        <title>Genomic Encyclopedia of Type Strains, Phase IV (KMG-IV): sequencing the most valuable type-strain genomes for metagenomic binning, comparative biology and taxonomic classification.</title>
        <authorList>
            <person name="Goeker M."/>
        </authorList>
    </citation>
    <scope>NUCLEOTIDE SEQUENCE [LARGE SCALE GENOMIC DNA]</scope>
    <source>
        <strain evidence="10 11">DSM 18401</strain>
    </source>
</reference>
<feature type="transmembrane region" description="Helical" evidence="8">
    <location>
        <begin position="65"/>
        <end position="87"/>
    </location>
</feature>
<evidence type="ECO:0000259" key="9">
    <source>
        <dbReference type="Pfam" id="PF01757"/>
    </source>
</evidence>
<evidence type="ECO:0000256" key="8">
    <source>
        <dbReference type="SAM" id="Phobius"/>
    </source>
</evidence>
<evidence type="ECO:0000256" key="3">
    <source>
        <dbReference type="ARBA" id="ARBA00022475"/>
    </source>
</evidence>
<name>A0A4R2CXH7_SHIGR</name>
<comment type="caution">
    <text evidence="10">The sequence shown here is derived from an EMBL/GenBank/DDBJ whole genome shotgun (WGS) entry which is preliminary data.</text>
</comment>
<dbReference type="PANTHER" id="PTHR40074:SF2">
    <property type="entry name" value="O-ACETYLTRANSFERASE WECH"/>
    <property type="match status" value="1"/>
</dbReference>
<gene>
    <name evidence="10" type="ORF">EV665_10841</name>
</gene>
<comment type="similarity">
    <text evidence="2">Belongs to the acyltransferase 3 family.</text>
</comment>
<accession>A0A4R2CXH7</accession>
<keyword evidence="5 8" id="KW-1133">Transmembrane helix</keyword>
<feature type="transmembrane region" description="Helical" evidence="8">
    <location>
        <begin position="299"/>
        <end position="320"/>
    </location>
</feature>
<feature type="transmembrane region" description="Helical" evidence="8">
    <location>
        <begin position="107"/>
        <end position="126"/>
    </location>
</feature>
<protein>
    <submittedName>
        <fullName evidence="10">Succinoglycan biosynthesis protein ExoH</fullName>
    </submittedName>
</protein>
<feature type="transmembrane region" description="Helical" evidence="8">
    <location>
        <begin position="269"/>
        <end position="287"/>
    </location>
</feature>
<dbReference type="EMBL" id="SLVX01000008">
    <property type="protein sequence ID" value="TCN44902.1"/>
    <property type="molecule type" value="Genomic_DNA"/>
</dbReference>
<dbReference type="PANTHER" id="PTHR40074">
    <property type="entry name" value="O-ACETYLTRANSFERASE WECH"/>
    <property type="match status" value="1"/>
</dbReference>
<evidence type="ECO:0000313" key="10">
    <source>
        <dbReference type="EMBL" id="TCN44902.1"/>
    </source>
</evidence>
<evidence type="ECO:0000256" key="4">
    <source>
        <dbReference type="ARBA" id="ARBA00022692"/>
    </source>
</evidence>
<dbReference type="GO" id="GO:0005886">
    <property type="term" value="C:plasma membrane"/>
    <property type="evidence" value="ECO:0007669"/>
    <property type="project" value="UniProtKB-SubCell"/>
</dbReference>
<dbReference type="InterPro" id="IPR002656">
    <property type="entry name" value="Acyl_transf_3_dom"/>
</dbReference>
<keyword evidence="6 8" id="KW-0472">Membrane</keyword>
<evidence type="ECO:0000256" key="6">
    <source>
        <dbReference type="ARBA" id="ARBA00023136"/>
    </source>
</evidence>
<dbReference type="GO" id="GO:0016413">
    <property type="term" value="F:O-acetyltransferase activity"/>
    <property type="evidence" value="ECO:0007669"/>
    <property type="project" value="TreeGrafter"/>
</dbReference>
<feature type="transmembrane region" description="Helical" evidence="8">
    <location>
        <begin position="332"/>
        <end position="351"/>
    </location>
</feature>
<dbReference type="AlphaFoldDB" id="A0A4R2CXH7"/>
<dbReference type="GO" id="GO:0009246">
    <property type="term" value="P:enterobacterial common antigen biosynthetic process"/>
    <property type="evidence" value="ECO:0007669"/>
    <property type="project" value="TreeGrafter"/>
</dbReference>
<evidence type="ECO:0000256" key="5">
    <source>
        <dbReference type="ARBA" id="ARBA00022989"/>
    </source>
</evidence>
<feature type="transmembrane region" description="Helical" evidence="8">
    <location>
        <begin position="29"/>
        <end position="45"/>
    </location>
</feature>
<evidence type="ECO:0000256" key="2">
    <source>
        <dbReference type="ARBA" id="ARBA00007400"/>
    </source>
</evidence>
<evidence type="ECO:0000313" key="11">
    <source>
        <dbReference type="Proteomes" id="UP000295351"/>
    </source>
</evidence>
<keyword evidence="3" id="KW-1003">Cell membrane</keyword>